<dbReference type="Proteomes" id="UP000320184">
    <property type="component" value="Unassembled WGS sequence"/>
</dbReference>
<protein>
    <submittedName>
        <fullName evidence="2">Uncharacterized protein</fullName>
    </submittedName>
</protein>
<sequence>MADDPVVAELKRIWLAIQSLNPDPAATIQAYRDQKAAQQRAADNLVTATEALVGATRHLSRATWILVVLTALMVIAQFWPLIPKGGR</sequence>
<proteinExistence type="predicted"/>
<feature type="transmembrane region" description="Helical" evidence="1">
    <location>
        <begin position="62"/>
        <end position="82"/>
    </location>
</feature>
<evidence type="ECO:0000256" key="1">
    <source>
        <dbReference type="SAM" id="Phobius"/>
    </source>
</evidence>
<accession>A0A538S7G3</accession>
<keyword evidence="1" id="KW-0472">Membrane</keyword>
<keyword evidence="1" id="KW-1133">Transmembrane helix</keyword>
<dbReference type="EMBL" id="VBOT01000190">
    <property type="protein sequence ID" value="TMQ47315.1"/>
    <property type="molecule type" value="Genomic_DNA"/>
</dbReference>
<gene>
    <name evidence="2" type="ORF">E6K73_13860</name>
</gene>
<dbReference type="AlphaFoldDB" id="A0A538S7G3"/>
<evidence type="ECO:0000313" key="2">
    <source>
        <dbReference type="EMBL" id="TMQ47315.1"/>
    </source>
</evidence>
<organism evidence="2 3">
    <name type="scientific">Eiseniibacteriota bacterium</name>
    <dbReference type="NCBI Taxonomy" id="2212470"/>
    <lineage>
        <taxon>Bacteria</taxon>
        <taxon>Candidatus Eiseniibacteriota</taxon>
    </lineage>
</organism>
<comment type="caution">
    <text evidence="2">The sequence shown here is derived from an EMBL/GenBank/DDBJ whole genome shotgun (WGS) entry which is preliminary data.</text>
</comment>
<evidence type="ECO:0000313" key="3">
    <source>
        <dbReference type="Proteomes" id="UP000320184"/>
    </source>
</evidence>
<name>A0A538S7G3_UNCEI</name>
<reference evidence="2 3" key="1">
    <citation type="journal article" date="2019" name="Nat. Microbiol.">
        <title>Mediterranean grassland soil C-N compound turnover is dependent on rainfall and depth, and is mediated by genomically divergent microorganisms.</title>
        <authorList>
            <person name="Diamond S."/>
            <person name="Andeer P.F."/>
            <person name="Li Z."/>
            <person name="Crits-Christoph A."/>
            <person name="Burstein D."/>
            <person name="Anantharaman K."/>
            <person name="Lane K.R."/>
            <person name="Thomas B.C."/>
            <person name="Pan C."/>
            <person name="Northen T.R."/>
            <person name="Banfield J.F."/>
        </authorList>
    </citation>
    <scope>NUCLEOTIDE SEQUENCE [LARGE SCALE GENOMIC DNA]</scope>
    <source>
        <strain evidence="2">WS_3</strain>
    </source>
</reference>
<keyword evidence="1" id="KW-0812">Transmembrane</keyword>